<feature type="transmembrane region" description="Helical" evidence="1">
    <location>
        <begin position="158"/>
        <end position="180"/>
    </location>
</feature>
<feature type="transmembrane region" description="Helical" evidence="1">
    <location>
        <begin position="67"/>
        <end position="89"/>
    </location>
</feature>
<dbReference type="Pfam" id="PF11667">
    <property type="entry name" value="DUF3267"/>
    <property type="match status" value="1"/>
</dbReference>
<dbReference type="AlphaFoldDB" id="A0A011WLZ1"/>
<keyword evidence="1" id="KW-0472">Membrane</keyword>
<dbReference type="OrthoDB" id="2057156at2"/>
<keyword evidence="3" id="KW-1185">Reference proteome</keyword>
<feature type="transmembrane region" description="Helical" evidence="1">
    <location>
        <begin position="43"/>
        <end position="60"/>
    </location>
</feature>
<dbReference type="PATRIC" id="fig|1341156.4.peg.3006"/>
<name>A0A011WLZ1_RUMAL</name>
<dbReference type="EMBL" id="JEOB01000004">
    <property type="protein sequence ID" value="EXM38005.1"/>
    <property type="molecule type" value="Genomic_DNA"/>
</dbReference>
<reference evidence="2 3" key="1">
    <citation type="submission" date="2013-06" db="EMBL/GenBank/DDBJ databases">
        <title>Rumen cellulosomics: divergent fiber-degrading strategies revealed by comparative genome-wide analysis of six Ruminococcal strains.</title>
        <authorList>
            <person name="Dassa B."/>
            <person name="Borovok I."/>
            <person name="Lamed R."/>
            <person name="Flint H."/>
            <person name="Yeoman C.J."/>
            <person name="White B."/>
            <person name="Bayer E.A."/>
        </authorList>
    </citation>
    <scope>NUCLEOTIDE SEQUENCE [LARGE SCALE GENOMIC DNA]</scope>
    <source>
        <strain evidence="2 3">SY3</strain>
    </source>
</reference>
<dbReference type="Proteomes" id="UP000021369">
    <property type="component" value="Unassembled WGS sequence"/>
</dbReference>
<sequence length="203" mass="22520">MPKIRWIGIIDQKDIEKFQSTPLPDNAVKTDLPNSIGDMMMKAAPFAACSFMICMISMVVKCYTAKINVISLPWSIIGLAISSASLILHELLHAVVYPRNTTVSVGIVRQFACVALASCPLSRKRFALMSLLPYILGIIPLIFFQLCPADNSAMNSILFILSMMGMISPYPDAYNVYYMLRKIPAGSKMLFCGDDTYYIPKEG</sequence>
<feature type="transmembrane region" description="Helical" evidence="1">
    <location>
        <begin position="126"/>
        <end position="146"/>
    </location>
</feature>
<protein>
    <recommendedName>
        <fullName evidence="4">Zincin peptidase</fullName>
    </recommendedName>
</protein>
<gene>
    <name evidence="2" type="ORF">RASY3_17035</name>
</gene>
<evidence type="ECO:0000256" key="1">
    <source>
        <dbReference type="SAM" id="Phobius"/>
    </source>
</evidence>
<keyword evidence="1" id="KW-0812">Transmembrane</keyword>
<evidence type="ECO:0000313" key="2">
    <source>
        <dbReference type="EMBL" id="EXM38005.1"/>
    </source>
</evidence>
<evidence type="ECO:0000313" key="3">
    <source>
        <dbReference type="Proteomes" id="UP000021369"/>
    </source>
</evidence>
<keyword evidence="1" id="KW-1133">Transmembrane helix</keyword>
<accession>A0A011WLZ1</accession>
<organism evidence="2 3">
    <name type="scientific">Ruminococcus albus SY3</name>
    <dbReference type="NCBI Taxonomy" id="1341156"/>
    <lineage>
        <taxon>Bacteria</taxon>
        <taxon>Bacillati</taxon>
        <taxon>Bacillota</taxon>
        <taxon>Clostridia</taxon>
        <taxon>Eubacteriales</taxon>
        <taxon>Oscillospiraceae</taxon>
        <taxon>Ruminococcus</taxon>
    </lineage>
</organism>
<dbReference type="InterPro" id="IPR021683">
    <property type="entry name" value="DUF3267"/>
</dbReference>
<proteinExistence type="predicted"/>
<evidence type="ECO:0008006" key="4">
    <source>
        <dbReference type="Google" id="ProtNLM"/>
    </source>
</evidence>
<dbReference type="RefSeq" id="WP_051506650.1">
    <property type="nucleotide sequence ID" value="NZ_JEOB01000004.1"/>
</dbReference>
<comment type="caution">
    <text evidence="2">The sequence shown here is derived from an EMBL/GenBank/DDBJ whole genome shotgun (WGS) entry which is preliminary data.</text>
</comment>